<feature type="compositionally biased region" description="Low complexity" evidence="1">
    <location>
        <begin position="269"/>
        <end position="278"/>
    </location>
</feature>
<sequence length="309" mass="31306">MLAVTVRTAVDVTAIFYLCTHLQPDLQQEKTYTASAAVTCVWKRQWIECLGKGPLPSIRRSWRDWWLGSYLSTLYSMVLQTNRGAEAPETEGAASHMGLEDESTNGEGTSGTEGEGSTTTETGGDTTDSDTSSDGSSLAVADTSVATPTTGVRGSTEAPVSPASVPAPPAKAKKGPPPNKVKKGTPDSKGKEAPPASKGKKKTTAGRSKEAPPSAKGRKGHTTPAMPLQLSDAAGEGLEVTTTTGSTATCTAASTATCTAAATATCTAGSSTTASSSSPRGQPSKAAGEGLEATTTTVSTTTCSTTGIH</sequence>
<keyword evidence="3" id="KW-1185">Reference proteome</keyword>
<feature type="compositionally biased region" description="Polar residues" evidence="1">
    <location>
        <begin position="144"/>
        <end position="153"/>
    </location>
</feature>
<feature type="compositionally biased region" description="Low complexity" evidence="1">
    <location>
        <begin position="115"/>
        <end position="137"/>
    </location>
</feature>
<evidence type="ECO:0000313" key="3">
    <source>
        <dbReference type="Proteomes" id="UP001066276"/>
    </source>
</evidence>
<dbReference type="AlphaFoldDB" id="A0AAV7N030"/>
<evidence type="ECO:0000256" key="1">
    <source>
        <dbReference type="SAM" id="MobiDB-lite"/>
    </source>
</evidence>
<feature type="compositionally biased region" description="Pro residues" evidence="1">
    <location>
        <begin position="165"/>
        <end position="179"/>
    </location>
</feature>
<organism evidence="2 3">
    <name type="scientific">Pleurodeles waltl</name>
    <name type="common">Iberian ribbed newt</name>
    <dbReference type="NCBI Taxonomy" id="8319"/>
    <lineage>
        <taxon>Eukaryota</taxon>
        <taxon>Metazoa</taxon>
        <taxon>Chordata</taxon>
        <taxon>Craniata</taxon>
        <taxon>Vertebrata</taxon>
        <taxon>Euteleostomi</taxon>
        <taxon>Amphibia</taxon>
        <taxon>Batrachia</taxon>
        <taxon>Caudata</taxon>
        <taxon>Salamandroidea</taxon>
        <taxon>Salamandridae</taxon>
        <taxon>Pleurodelinae</taxon>
        <taxon>Pleurodeles</taxon>
    </lineage>
</organism>
<feature type="region of interest" description="Disordered" evidence="1">
    <location>
        <begin position="269"/>
        <end position="309"/>
    </location>
</feature>
<protein>
    <submittedName>
        <fullName evidence="2">Uncharacterized protein</fullName>
    </submittedName>
</protein>
<dbReference type="EMBL" id="JANPWB010000013">
    <property type="protein sequence ID" value="KAJ1108794.1"/>
    <property type="molecule type" value="Genomic_DNA"/>
</dbReference>
<proteinExistence type="predicted"/>
<feature type="compositionally biased region" description="Low complexity" evidence="1">
    <location>
        <begin position="294"/>
        <end position="309"/>
    </location>
</feature>
<feature type="region of interest" description="Disordered" evidence="1">
    <location>
        <begin position="86"/>
        <end position="228"/>
    </location>
</feature>
<accession>A0AAV7N030</accession>
<dbReference type="Proteomes" id="UP001066276">
    <property type="component" value="Chromosome 9"/>
</dbReference>
<evidence type="ECO:0000313" key="2">
    <source>
        <dbReference type="EMBL" id="KAJ1108794.1"/>
    </source>
</evidence>
<comment type="caution">
    <text evidence="2">The sequence shown here is derived from an EMBL/GenBank/DDBJ whole genome shotgun (WGS) entry which is preliminary data.</text>
</comment>
<name>A0AAV7N030_PLEWA</name>
<reference evidence="2" key="1">
    <citation type="journal article" date="2022" name="bioRxiv">
        <title>Sequencing and chromosome-scale assembly of the giantPleurodeles waltlgenome.</title>
        <authorList>
            <person name="Brown T."/>
            <person name="Elewa A."/>
            <person name="Iarovenko S."/>
            <person name="Subramanian E."/>
            <person name="Araus A.J."/>
            <person name="Petzold A."/>
            <person name="Susuki M."/>
            <person name="Suzuki K.-i.T."/>
            <person name="Hayashi T."/>
            <person name="Toyoda A."/>
            <person name="Oliveira C."/>
            <person name="Osipova E."/>
            <person name="Leigh N.D."/>
            <person name="Simon A."/>
            <person name="Yun M.H."/>
        </authorList>
    </citation>
    <scope>NUCLEOTIDE SEQUENCE</scope>
    <source>
        <strain evidence="2">20211129_DDA</strain>
        <tissue evidence="2">Liver</tissue>
    </source>
</reference>
<gene>
    <name evidence="2" type="ORF">NDU88_006164</name>
</gene>